<feature type="domain" description="HTH tetR-type" evidence="5">
    <location>
        <begin position="25"/>
        <end position="85"/>
    </location>
</feature>
<dbReference type="PANTHER" id="PTHR30055">
    <property type="entry name" value="HTH-TYPE TRANSCRIPTIONAL REGULATOR RUTR"/>
    <property type="match status" value="1"/>
</dbReference>
<dbReference type="InterPro" id="IPR009057">
    <property type="entry name" value="Homeodomain-like_sf"/>
</dbReference>
<keyword evidence="3" id="KW-0804">Transcription</keyword>
<keyword evidence="2 4" id="KW-0238">DNA-binding</keyword>
<dbReference type="Pfam" id="PF17754">
    <property type="entry name" value="TetR_C_14"/>
    <property type="match status" value="1"/>
</dbReference>
<dbReference type="RefSeq" id="WP_121193293.1">
    <property type="nucleotide sequence ID" value="NZ_RBWV01000011.1"/>
</dbReference>
<dbReference type="InterPro" id="IPR050109">
    <property type="entry name" value="HTH-type_TetR-like_transc_reg"/>
</dbReference>
<evidence type="ECO:0000256" key="2">
    <source>
        <dbReference type="ARBA" id="ARBA00023125"/>
    </source>
</evidence>
<dbReference type="InParanoid" id="A0A420XQG4"/>
<dbReference type="GO" id="GO:0000976">
    <property type="term" value="F:transcription cis-regulatory region binding"/>
    <property type="evidence" value="ECO:0007669"/>
    <property type="project" value="TreeGrafter"/>
</dbReference>
<feature type="DNA-binding region" description="H-T-H motif" evidence="4">
    <location>
        <begin position="48"/>
        <end position="67"/>
    </location>
</feature>
<dbReference type="PRINTS" id="PR00455">
    <property type="entry name" value="HTHTETR"/>
</dbReference>
<dbReference type="Gene3D" id="1.10.357.10">
    <property type="entry name" value="Tetracycline Repressor, domain 2"/>
    <property type="match status" value="1"/>
</dbReference>
<dbReference type="PANTHER" id="PTHR30055:SF234">
    <property type="entry name" value="HTH-TYPE TRANSCRIPTIONAL REGULATOR BETI"/>
    <property type="match status" value="1"/>
</dbReference>
<comment type="caution">
    <text evidence="6">The sequence shown here is derived from an EMBL/GenBank/DDBJ whole genome shotgun (WGS) entry which is preliminary data.</text>
</comment>
<dbReference type="GO" id="GO:0003700">
    <property type="term" value="F:DNA-binding transcription factor activity"/>
    <property type="evidence" value="ECO:0007669"/>
    <property type="project" value="TreeGrafter"/>
</dbReference>
<dbReference type="FunCoup" id="A0A420XQG4">
    <property type="interactions" value="1"/>
</dbReference>
<protein>
    <submittedName>
        <fullName evidence="6">AcrR family transcriptional regulator</fullName>
    </submittedName>
</protein>
<dbReference type="PROSITE" id="PS50977">
    <property type="entry name" value="HTH_TETR_2"/>
    <property type="match status" value="1"/>
</dbReference>
<reference evidence="6 7" key="1">
    <citation type="submission" date="2018-10" db="EMBL/GenBank/DDBJ databases">
        <title>Genomic Encyclopedia of Archaeal and Bacterial Type Strains, Phase II (KMG-II): from individual species to whole genera.</title>
        <authorList>
            <person name="Goeker M."/>
        </authorList>
    </citation>
    <scope>NUCLEOTIDE SEQUENCE [LARGE SCALE GENOMIC DNA]</scope>
    <source>
        <strain evidence="6 7">RP-AC37</strain>
    </source>
</reference>
<gene>
    <name evidence="6" type="ORF">CLV35_2003</name>
</gene>
<proteinExistence type="predicted"/>
<name>A0A420XQG4_9ACTN</name>
<dbReference type="AlphaFoldDB" id="A0A420XQG4"/>
<dbReference type="Proteomes" id="UP000281955">
    <property type="component" value="Unassembled WGS sequence"/>
</dbReference>
<dbReference type="InterPro" id="IPR041347">
    <property type="entry name" value="MftR_C"/>
</dbReference>
<keyword evidence="7" id="KW-1185">Reference proteome</keyword>
<dbReference type="Pfam" id="PF00440">
    <property type="entry name" value="TetR_N"/>
    <property type="match status" value="1"/>
</dbReference>
<evidence type="ECO:0000256" key="4">
    <source>
        <dbReference type="PROSITE-ProRule" id="PRU00335"/>
    </source>
</evidence>
<dbReference type="InterPro" id="IPR001647">
    <property type="entry name" value="HTH_TetR"/>
</dbReference>
<evidence type="ECO:0000256" key="3">
    <source>
        <dbReference type="ARBA" id="ARBA00023163"/>
    </source>
</evidence>
<dbReference type="EMBL" id="RBWV01000011">
    <property type="protein sequence ID" value="RKS75533.1"/>
    <property type="molecule type" value="Genomic_DNA"/>
</dbReference>
<accession>A0A420XQG4</accession>
<evidence type="ECO:0000313" key="7">
    <source>
        <dbReference type="Proteomes" id="UP000281955"/>
    </source>
</evidence>
<evidence type="ECO:0000256" key="1">
    <source>
        <dbReference type="ARBA" id="ARBA00023015"/>
    </source>
</evidence>
<sequence>MTLDWTALAAGPEPAGEGLRERKKRQTRRLLSATATRLFLENGFHAVRVADVAAACGVSEKTVFNYFPTKESLLLDLWAGTAGSLERLREPGASPVKVVLDVLGAELDELTAWLGAQPDPDAAAQGFRRFGRMLRETPSLRAYQRDTFDRLTGVAAAALAERSRAEPGDLRPLAAAHALLGLWSVQFASLARHVGTQRAPAPLAAAVTADVRRAAALLVDGLATLDGP</sequence>
<evidence type="ECO:0000313" key="6">
    <source>
        <dbReference type="EMBL" id="RKS75533.1"/>
    </source>
</evidence>
<evidence type="ECO:0000259" key="5">
    <source>
        <dbReference type="PROSITE" id="PS50977"/>
    </source>
</evidence>
<dbReference type="SUPFAM" id="SSF46689">
    <property type="entry name" value="Homeodomain-like"/>
    <property type="match status" value="1"/>
</dbReference>
<organism evidence="6 7">
    <name type="scientific">Motilibacter peucedani</name>
    <dbReference type="NCBI Taxonomy" id="598650"/>
    <lineage>
        <taxon>Bacteria</taxon>
        <taxon>Bacillati</taxon>
        <taxon>Actinomycetota</taxon>
        <taxon>Actinomycetes</taxon>
        <taxon>Motilibacterales</taxon>
        <taxon>Motilibacteraceae</taxon>
        <taxon>Motilibacter</taxon>
    </lineage>
</organism>
<dbReference type="OrthoDB" id="8688418at2"/>
<keyword evidence="1" id="KW-0805">Transcription regulation</keyword>